<dbReference type="EMBL" id="CP002049">
    <property type="protein sequence ID" value="ADI14276.1"/>
    <property type="molecule type" value="Genomic_DNA"/>
</dbReference>
<evidence type="ECO:0000256" key="9">
    <source>
        <dbReference type="SAM" id="Phobius"/>
    </source>
</evidence>
<protein>
    <submittedName>
        <fullName evidence="10">Transport system permease protein</fullName>
    </submittedName>
</protein>
<comment type="subcellular location">
    <subcellularLocation>
        <location evidence="1">Cell membrane</location>
        <topology evidence="1">Multi-pass membrane protein</topology>
    </subcellularLocation>
</comment>
<dbReference type="InterPro" id="IPR037294">
    <property type="entry name" value="ABC_BtuC-like"/>
</dbReference>
<dbReference type="KEGG" id="tra:Trad_1151"/>
<dbReference type="Gene3D" id="1.10.3470.10">
    <property type="entry name" value="ABC transporter involved in vitamin B12 uptake, BtuC"/>
    <property type="match status" value="1"/>
</dbReference>
<evidence type="ECO:0000256" key="2">
    <source>
        <dbReference type="ARBA" id="ARBA00007935"/>
    </source>
</evidence>
<dbReference type="OrthoDB" id="9811721at2"/>
<dbReference type="Proteomes" id="UP000000379">
    <property type="component" value="Chromosome"/>
</dbReference>
<feature type="transmembrane region" description="Helical" evidence="9">
    <location>
        <begin position="223"/>
        <end position="243"/>
    </location>
</feature>
<dbReference type="PANTHER" id="PTHR30472">
    <property type="entry name" value="FERRIC ENTEROBACTIN TRANSPORT SYSTEM PERMEASE PROTEIN"/>
    <property type="match status" value="1"/>
</dbReference>
<feature type="transmembrane region" description="Helical" evidence="9">
    <location>
        <begin position="181"/>
        <end position="203"/>
    </location>
</feature>
<dbReference type="GO" id="GO:0033214">
    <property type="term" value="P:siderophore-iron import into cell"/>
    <property type="evidence" value="ECO:0007669"/>
    <property type="project" value="TreeGrafter"/>
</dbReference>
<dbReference type="GO" id="GO:0005886">
    <property type="term" value="C:plasma membrane"/>
    <property type="evidence" value="ECO:0007669"/>
    <property type="project" value="UniProtKB-SubCell"/>
</dbReference>
<feature type="transmembrane region" description="Helical" evidence="9">
    <location>
        <begin position="40"/>
        <end position="64"/>
    </location>
</feature>
<feature type="transmembrane region" description="Helical" evidence="9">
    <location>
        <begin position="122"/>
        <end position="142"/>
    </location>
</feature>
<evidence type="ECO:0000256" key="1">
    <source>
        <dbReference type="ARBA" id="ARBA00004651"/>
    </source>
</evidence>
<dbReference type="PANTHER" id="PTHR30472:SF64">
    <property type="entry name" value="IRON(3+)-HYDROXAMATE IMPORT SYSTEM PERMEASE PROTEIN FHUG"/>
    <property type="match status" value="1"/>
</dbReference>
<keyword evidence="11" id="KW-1185">Reference proteome</keyword>
<feature type="region of interest" description="Disordered" evidence="8">
    <location>
        <begin position="1"/>
        <end position="35"/>
    </location>
</feature>
<feature type="transmembrane region" description="Helical" evidence="9">
    <location>
        <begin position="311"/>
        <end position="331"/>
    </location>
</feature>
<proteinExistence type="inferred from homology"/>
<keyword evidence="3" id="KW-0813">Transport</keyword>
<feature type="transmembrane region" description="Helical" evidence="9">
    <location>
        <begin position="338"/>
        <end position="359"/>
    </location>
</feature>
<feature type="transmembrane region" description="Helical" evidence="9">
    <location>
        <begin position="148"/>
        <end position="169"/>
    </location>
</feature>
<dbReference type="GO" id="GO:0022857">
    <property type="term" value="F:transmembrane transporter activity"/>
    <property type="evidence" value="ECO:0007669"/>
    <property type="project" value="InterPro"/>
</dbReference>
<feature type="transmembrane region" description="Helical" evidence="9">
    <location>
        <begin position="93"/>
        <end position="110"/>
    </location>
</feature>
<feature type="compositionally biased region" description="Basic and acidic residues" evidence="8">
    <location>
        <begin position="1"/>
        <end position="21"/>
    </location>
</feature>
<sequence>MGDPVREVRHPHHPEPRDRSARGRLWGYGRGSRGPSRPALTLLVLGGLVVAACLLSLNLGFIRIGPLEVLQTFLGQGTDQQELVLYQFRLPRIVLALLVGVSLALSGSILQGVAQNGLADPGILGINAGAGVAVVALLYFTAAGTAPAFALPAAAFVGAAGAAVLIYAFAYKGGTVTPGRLLLVGIAVNAGLGAAMLVLSLRLDQQLYSYAVAWLEGTIAGTSWRYVVALLPWTALLAPLAFAKARTLNVLNLGENVATGLGAGVERQRLLLVGIAVALAGSAVAVSGGIGFVGLVAPHLARRLVGPNHRVMLPAAALSGALLLVIADTLARNLFAPVELPVGIVVAAIGAPYFLFLLARTGP</sequence>
<dbReference type="FunFam" id="1.10.3470.10:FF:000001">
    <property type="entry name" value="Vitamin B12 ABC transporter permease BtuC"/>
    <property type="match status" value="1"/>
</dbReference>
<reference evidence="10 11" key="2">
    <citation type="journal article" date="2011" name="Stand. Genomic Sci.">
        <title>Complete genome sequence of Truepera radiovictrix type strain (RQ-24).</title>
        <authorList>
            <person name="Ivanova N."/>
            <person name="Rohde C."/>
            <person name="Munk C."/>
            <person name="Nolan M."/>
            <person name="Lucas S."/>
            <person name="Del Rio T.G."/>
            <person name="Tice H."/>
            <person name="Deshpande S."/>
            <person name="Cheng J.F."/>
            <person name="Tapia R."/>
            <person name="Han C."/>
            <person name="Goodwin L."/>
            <person name="Pitluck S."/>
            <person name="Liolios K."/>
            <person name="Mavromatis K."/>
            <person name="Mikhailova N."/>
            <person name="Pati A."/>
            <person name="Chen A."/>
            <person name="Palaniappan K."/>
            <person name="Land M."/>
            <person name="Hauser L."/>
            <person name="Chang Y.J."/>
            <person name="Jeffries C.D."/>
            <person name="Brambilla E."/>
            <person name="Rohde M."/>
            <person name="Goker M."/>
            <person name="Tindall B.J."/>
            <person name="Woyke T."/>
            <person name="Bristow J."/>
            <person name="Eisen J.A."/>
            <person name="Markowitz V."/>
            <person name="Hugenholtz P."/>
            <person name="Kyrpides N.C."/>
            <person name="Klenk H.P."/>
            <person name="Lapidus A."/>
        </authorList>
    </citation>
    <scope>NUCLEOTIDE SEQUENCE [LARGE SCALE GENOMIC DNA]</scope>
    <source>
        <strain evidence="11">DSM 17093 / CIP 108686 / LMG 22925 / RQ-24</strain>
    </source>
</reference>
<dbReference type="RefSeq" id="WP_013177647.1">
    <property type="nucleotide sequence ID" value="NC_014221.1"/>
</dbReference>
<dbReference type="STRING" id="649638.Trad_1151"/>
<dbReference type="eggNOG" id="COG0609">
    <property type="taxonomic scope" value="Bacteria"/>
</dbReference>
<keyword evidence="7 9" id="KW-0472">Membrane</keyword>
<keyword evidence="5 9" id="KW-0812">Transmembrane</keyword>
<dbReference type="AlphaFoldDB" id="D7CW13"/>
<dbReference type="InterPro" id="IPR000522">
    <property type="entry name" value="ABC_transptr_permease_BtuC"/>
</dbReference>
<evidence type="ECO:0000256" key="5">
    <source>
        <dbReference type="ARBA" id="ARBA00022692"/>
    </source>
</evidence>
<keyword evidence="6 9" id="KW-1133">Transmembrane helix</keyword>
<evidence type="ECO:0000256" key="4">
    <source>
        <dbReference type="ARBA" id="ARBA00022475"/>
    </source>
</evidence>
<evidence type="ECO:0000313" key="11">
    <source>
        <dbReference type="Proteomes" id="UP000000379"/>
    </source>
</evidence>
<dbReference type="HOGENOM" id="CLU_013016_1_2_0"/>
<evidence type="ECO:0000256" key="6">
    <source>
        <dbReference type="ARBA" id="ARBA00022989"/>
    </source>
</evidence>
<feature type="transmembrane region" description="Helical" evidence="9">
    <location>
        <begin position="270"/>
        <end position="296"/>
    </location>
</feature>
<dbReference type="CDD" id="cd06550">
    <property type="entry name" value="TM_ABC_iron-siderophores_like"/>
    <property type="match status" value="1"/>
</dbReference>
<accession>D7CW13</accession>
<evidence type="ECO:0000256" key="8">
    <source>
        <dbReference type="SAM" id="MobiDB-lite"/>
    </source>
</evidence>
<evidence type="ECO:0000256" key="7">
    <source>
        <dbReference type="ARBA" id="ARBA00023136"/>
    </source>
</evidence>
<evidence type="ECO:0000313" key="10">
    <source>
        <dbReference type="EMBL" id="ADI14276.1"/>
    </source>
</evidence>
<name>D7CW13_TRURR</name>
<dbReference type="Pfam" id="PF01032">
    <property type="entry name" value="FecCD"/>
    <property type="match status" value="1"/>
</dbReference>
<organism evidence="10 11">
    <name type="scientific">Truepera radiovictrix (strain DSM 17093 / CIP 108686 / LMG 22925 / RQ-24)</name>
    <dbReference type="NCBI Taxonomy" id="649638"/>
    <lineage>
        <taxon>Bacteria</taxon>
        <taxon>Thermotogati</taxon>
        <taxon>Deinococcota</taxon>
        <taxon>Deinococci</taxon>
        <taxon>Trueperales</taxon>
        <taxon>Trueperaceae</taxon>
        <taxon>Truepera</taxon>
    </lineage>
</organism>
<comment type="similarity">
    <text evidence="2">Belongs to the binding-protein-dependent transport system permease family. FecCD subfamily.</text>
</comment>
<evidence type="ECO:0000256" key="3">
    <source>
        <dbReference type="ARBA" id="ARBA00022448"/>
    </source>
</evidence>
<gene>
    <name evidence="10" type="ordered locus">Trad_1151</name>
</gene>
<keyword evidence="4" id="KW-1003">Cell membrane</keyword>
<reference evidence="11" key="1">
    <citation type="submission" date="2010-05" db="EMBL/GenBank/DDBJ databases">
        <title>The complete genome of Truepera radiovictris DSM 17093.</title>
        <authorList>
            <consortium name="US DOE Joint Genome Institute (JGI-PGF)"/>
            <person name="Lucas S."/>
            <person name="Copeland A."/>
            <person name="Lapidus A."/>
            <person name="Glavina del Rio T."/>
            <person name="Dalin E."/>
            <person name="Tice H."/>
            <person name="Bruce D."/>
            <person name="Goodwin L."/>
            <person name="Pitluck S."/>
            <person name="Kyrpides N."/>
            <person name="Mavromatis K."/>
            <person name="Ovchinnikova G."/>
            <person name="Munk A.C."/>
            <person name="Detter J.C."/>
            <person name="Han C."/>
            <person name="Tapia R."/>
            <person name="Land M."/>
            <person name="Hauser L."/>
            <person name="Markowitz V."/>
            <person name="Cheng J.-F."/>
            <person name="Hugenholtz P."/>
            <person name="Woyke T."/>
            <person name="Wu D."/>
            <person name="Tindall B."/>
            <person name="Pomrenke H.G."/>
            <person name="Brambilla E."/>
            <person name="Klenk H.-P."/>
            <person name="Eisen J.A."/>
        </authorList>
    </citation>
    <scope>NUCLEOTIDE SEQUENCE [LARGE SCALE GENOMIC DNA]</scope>
    <source>
        <strain evidence="11">DSM 17093 / CIP 108686 / LMG 22925 / RQ-24</strain>
    </source>
</reference>
<dbReference type="SUPFAM" id="SSF81345">
    <property type="entry name" value="ABC transporter involved in vitamin B12 uptake, BtuC"/>
    <property type="match status" value="1"/>
</dbReference>